<dbReference type="Pfam" id="PF00625">
    <property type="entry name" value="Guanylate_kin"/>
    <property type="match status" value="1"/>
</dbReference>
<dbReference type="GO" id="GO:0005829">
    <property type="term" value="C:cytosol"/>
    <property type="evidence" value="ECO:0007669"/>
    <property type="project" value="TreeGrafter"/>
</dbReference>
<dbReference type="EMBL" id="FMHG01000001">
    <property type="protein sequence ID" value="SCJ54065.1"/>
    <property type="molecule type" value="Genomic_DNA"/>
</dbReference>
<dbReference type="InterPro" id="IPR020590">
    <property type="entry name" value="Guanylate_kinase_CS"/>
</dbReference>
<evidence type="ECO:0000256" key="3">
    <source>
        <dbReference type="ARBA" id="ARBA00012961"/>
    </source>
</evidence>
<dbReference type="InterPro" id="IPR017665">
    <property type="entry name" value="Guanylate_kinase"/>
</dbReference>
<evidence type="ECO:0000256" key="5">
    <source>
        <dbReference type="ARBA" id="ARBA00022679"/>
    </source>
</evidence>
<keyword evidence="11" id="KW-0963">Cytoplasm</keyword>
<dbReference type="HAMAP" id="MF_00328">
    <property type="entry name" value="Guanylate_kinase"/>
    <property type="match status" value="1"/>
</dbReference>
<evidence type="ECO:0000259" key="12">
    <source>
        <dbReference type="PROSITE" id="PS50052"/>
    </source>
</evidence>
<keyword evidence="7 11" id="KW-0418">Kinase</keyword>
<dbReference type="FunFam" id="3.30.63.10:FF:000002">
    <property type="entry name" value="Guanylate kinase 1"/>
    <property type="match status" value="1"/>
</dbReference>
<dbReference type="AlphaFoldDB" id="A0A1C6H9X8"/>
<dbReference type="PANTHER" id="PTHR23117:SF13">
    <property type="entry name" value="GUANYLATE KINASE"/>
    <property type="match status" value="1"/>
</dbReference>
<dbReference type="PROSITE" id="PS00856">
    <property type="entry name" value="GUANYLATE_KINASE_1"/>
    <property type="match status" value="1"/>
</dbReference>
<name>A0A1C6H9X8_9FIRM</name>
<dbReference type="EC" id="2.7.4.8" evidence="3 11"/>
<dbReference type="NCBIfam" id="TIGR03263">
    <property type="entry name" value="guanyl_kin"/>
    <property type="match status" value="1"/>
</dbReference>
<evidence type="ECO:0000256" key="4">
    <source>
        <dbReference type="ARBA" id="ARBA00016296"/>
    </source>
</evidence>
<dbReference type="CDD" id="cd00071">
    <property type="entry name" value="GMPK"/>
    <property type="match status" value="1"/>
</dbReference>
<evidence type="ECO:0000256" key="1">
    <source>
        <dbReference type="ARBA" id="ARBA00003531"/>
    </source>
</evidence>
<organism evidence="13">
    <name type="scientific">uncultured Anaerotruncus sp</name>
    <dbReference type="NCBI Taxonomy" id="905011"/>
    <lineage>
        <taxon>Bacteria</taxon>
        <taxon>Bacillati</taxon>
        <taxon>Bacillota</taxon>
        <taxon>Clostridia</taxon>
        <taxon>Eubacteriales</taxon>
        <taxon>Oscillospiraceae</taxon>
        <taxon>Anaerotruncus</taxon>
        <taxon>environmental samples</taxon>
    </lineage>
</organism>
<gene>
    <name evidence="11 13" type="primary">gmk</name>
    <name evidence="13" type="ORF">SAMEA3545359_00740</name>
</gene>
<evidence type="ECO:0000256" key="8">
    <source>
        <dbReference type="ARBA" id="ARBA00022840"/>
    </source>
</evidence>
<accession>A0A1C6H9X8</accession>
<dbReference type="InterPro" id="IPR008145">
    <property type="entry name" value="GK/Ca_channel_bsu"/>
</dbReference>
<dbReference type="InterPro" id="IPR008144">
    <property type="entry name" value="Guanylate_kin-like_dom"/>
</dbReference>
<comment type="similarity">
    <text evidence="2 11">Belongs to the guanylate kinase family.</text>
</comment>
<evidence type="ECO:0000256" key="11">
    <source>
        <dbReference type="HAMAP-Rule" id="MF_00328"/>
    </source>
</evidence>
<dbReference type="InterPro" id="IPR027417">
    <property type="entry name" value="P-loop_NTPase"/>
</dbReference>
<evidence type="ECO:0000256" key="2">
    <source>
        <dbReference type="ARBA" id="ARBA00005790"/>
    </source>
</evidence>
<evidence type="ECO:0000256" key="10">
    <source>
        <dbReference type="ARBA" id="ARBA00048594"/>
    </source>
</evidence>
<keyword evidence="8 11" id="KW-0067">ATP-binding</keyword>
<evidence type="ECO:0000313" key="13">
    <source>
        <dbReference type="EMBL" id="SCJ54065.1"/>
    </source>
</evidence>
<dbReference type="PROSITE" id="PS50052">
    <property type="entry name" value="GUANYLATE_KINASE_2"/>
    <property type="match status" value="1"/>
</dbReference>
<reference evidence="13" key="1">
    <citation type="submission" date="2015-09" db="EMBL/GenBank/DDBJ databases">
        <authorList>
            <consortium name="Pathogen Informatics"/>
        </authorList>
    </citation>
    <scope>NUCLEOTIDE SEQUENCE</scope>
    <source>
        <strain evidence="13">2789STDY5834896</strain>
    </source>
</reference>
<dbReference type="SUPFAM" id="SSF52540">
    <property type="entry name" value="P-loop containing nucleoside triphosphate hydrolases"/>
    <property type="match status" value="1"/>
</dbReference>
<keyword evidence="6 11" id="KW-0547">Nucleotide-binding</keyword>
<comment type="subcellular location">
    <subcellularLocation>
        <location evidence="11">Cytoplasm</location>
    </subcellularLocation>
</comment>
<comment type="catalytic activity">
    <reaction evidence="10 11">
        <text>GMP + ATP = GDP + ADP</text>
        <dbReference type="Rhea" id="RHEA:20780"/>
        <dbReference type="ChEBI" id="CHEBI:30616"/>
        <dbReference type="ChEBI" id="CHEBI:58115"/>
        <dbReference type="ChEBI" id="CHEBI:58189"/>
        <dbReference type="ChEBI" id="CHEBI:456216"/>
        <dbReference type="EC" id="2.7.4.8"/>
    </reaction>
</comment>
<keyword evidence="5 11" id="KW-0808">Transferase</keyword>
<feature type="binding site" evidence="11">
    <location>
        <begin position="14"/>
        <end position="21"/>
    </location>
    <ligand>
        <name>ATP</name>
        <dbReference type="ChEBI" id="CHEBI:30616"/>
    </ligand>
</feature>
<comment type="function">
    <text evidence="1 11">Essential for recycling GMP and indirectly, cGMP.</text>
</comment>
<dbReference type="Gene3D" id="3.30.63.10">
    <property type="entry name" value="Guanylate Kinase phosphate binding domain"/>
    <property type="match status" value="1"/>
</dbReference>
<evidence type="ECO:0000256" key="7">
    <source>
        <dbReference type="ARBA" id="ARBA00022777"/>
    </source>
</evidence>
<evidence type="ECO:0000256" key="9">
    <source>
        <dbReference type="ARBA" id="ARBA00030128"/>
    </source>
</evidence>
<protein>
    <recommendedName>
        <fullName evidence="4 11">Guanylate kinase</fullName>
        <ecNumber evidence="3 11">2.7.4.8</ecNumber>
    </recommendedName>
    <alternativeName>
        <fullName evidence="9 11">GMP kinase</fullName>
    </alternativeName>
</protein>
<sequence>MGSDSRGILYVLSGPSGSGKGTVIRQMLQQDADRFAFSVSATTRSPRPGEIDGKDYFFITRQDFENKIASGEMLEYVEYCGNYYGTPRAPVEETLRQGRDMLLEIEVTGGKNVKRLLPEAVLIFIAPPSIKELRERLTGRGTEDSATIERRLEVARSELGEYVNYDYLALNDTVEQCVGRIGAIMQAEKTATTRMRAFMERVIQHV</sequence>
<dbReference type="PANTHER" id="PTHR23117">
    <property type="entry name" value="GUANYLATE KINASE-RELATED"/>
    <property type="match status" value="1"/>
</dbReference>
<proteinExistence type="inferred from homology"/>
<dbReference type="GO" id="GO:0004385">
    <property type="term" value="F:GMP kinase activity"/>
    <property type="evidence" value="ECO:0007669"/>
    <property type="project" value="UniProtKB-UniRule"/>
</dbReference>
<dbReference type="Gene3D" id="3.40.50.300">
    <property type="entry name" value="P-loop containing nucleotide triphosphate hydrolases"/>
    <property type="match status" value="1"/>
</dbReference>
<feature type="domain" description="Guanylate kinase-like" evidence="12">
    <location>
        <begin position="7"/>
        <end position="186"/>
    </location>
</feature>
<dbReference type="GO" id="GO:0005524">
    <property type="term" value="F:ATP binding"/>
    <property type="evidence" value="ECO:0007669"/>
    <property type="project" value="UniProtKB-UniRule"/>
</dbReference>
<evidence type="ECO:0000256" key="6">
    <source>
        <dbReference type="ARBA" id="ARBA00022741"/>
    </source>
</evidence>
<dbReference type="SMART" id="SM00072">
    <property type="entry name" value="GuKc"/>
    <property type="match status" value="1"/>
</dbReference>